<name>F0VKS9_NEOCL</name>
<evidence type="ECO:0000313" key="14">
    <source>
        <dbReference type="Proteomes" id="UP000007494"/>
    </source>
</evidence>
<keyword evidence="4 10" id="KW-0812">Transmembrane</keyword>
<evidence type="ECO:0000313" key="12">
    <source>
        <dbReference type="EMBL" id="CBZ54680.1"/>
    </source>
</evidence>
<dbReference type="EC" id="1.14.19.17" evidence="3"/>
<dbReference type="InterPro" id="IPR013866">
    <property type="entry name" value="Sphingolipid_d4-desaturase_N"/>
</dbReference>
<dbReference type="Pfam" id="PF00487">
    <property type="entry name" value="FA_desaturase"/>
    <property type="match status" value="1"/>
</dbReference>
<keyword evidence="6" id="KW-0560">Oxidoreductase</keyword>
<dbReference type="EMBL" id="LN714485">
    <property type="protein sequence ID" value="CEL69396.1"/>
    <property type="molecule type" value="Genomic_DNA"/>
</dbReference>
<feature type="region of interest" description="Disordered" evidence="9">
    <location>
        <begin position="1"/>
        <end position="65"/>
    </location>
</feature>
<accession>F0VKS9</accession>
<reference evidence="13" key="4">
    <citation type="journal article" date="2015" name="PLoS ONE">
        <title>Comprehensive Evaluation of Toxoplasma gondii VEG and Neospora caninum LIV Genomes with Tachyzoite Stage Transcriptome and Proteome Defines Novel Transcript Features.</title>
        <authorList>
            <person name="Ramaprasad A."/>
            <person name="Mourier T."/>
            <person name="Naeem R."/>
            <person name="Malas T.B."/>
            <person name="Moussa E."/>
            <person name="Panigrahi A."/>
            <person name="Vermont S.J."/>
            <person name="Otto T.D."/>
            <person name="Wastling J."/>
            <person name="Pain A."/>
        </authorList>
    </citation>
    <scope>NUCLEOTIDE SEQUENCE</scope>
    <source>
        <strain evidence="13">Liverpool</strain>
    </source>
</reference>
<feature type="transmembrane region" description="Helical" evidence="10">
    <location>
        <begin position="140"/>
        <end position="163"/>
    </location>
</feature>
<dbReference type="Proteomes" id="UP000007494">
    <property type="component" value="Chromosome X"/>
</dbReference>
<gene>
    <name evidence="13" type="ORF">BN1204_051070</name>
    <name evidence="12" type="ORF">NCLIV_051070</name>
</gene>
<dbReference type="PANTHER" id="PTHR12879:SF8">
    <property type="entry name" value="SPHINGOLIPID DELTA(4)-DESATURASE DES1"/>
    <property type="match status" value="1"/>
</dbReference>
<dbReference type="AlphaFoldDB" id="F0VKS9"/>
<evidence type="ECO:0000256" key="2">
    <source>
        <dbReference type="ARBA" id="ARBA00006146"/>
    </source>
</evidence>
<dbReference type="GO" id="GO:0046513">
    <property type="term" value="P:ceramide biosynthetic process"/>
    <property type="evidence" value="ECO:0007669"/>
    <property type="project" value="TreeGrafter"/>
</dbReference>
<dbReference type="InterPro" id="IPR005804">
    <property type="entry name" value="FA_desaturase_dom"/>
</dbReference>
<organism evidence="12 14">
    <name type="scientific">Neospora caninum (strain Liverpool)</name>
    <dbReference type="NCBI Taxonomy" id="572307"/>
    <lineage>
        <taxon>Eukaryota</taxon>
        <taxon>Sar</taxon>
        <taxon>Alveolata</taxon>
        <taxon>Apicomplexa</taxon>
        <taxon>Conoidasida</taxon>
        <taxon>Coccidia</taxon>
        <taxon>Eucoccidiorida</taxon>
        <taxon>Eimeriorina</taxon>
        <taxon>Sarcocystidae</taxon>
        <taxon>Neospora</taxon>
    </lineage>
</organism>
<proteinExistence type="inferred from homology"/>
<dbReference type="GO" id="GO:0016020">
    <property type="term" value="C:membrane"/>
    <property type="evidence" value="ECO:0007669"/>
    <property type="project" value="UniProtKB-SubCell"/>
</dbReference>
<reference evidence="12" key="1">
    <citation type="submission" date="2011-02" db="EMBL/GenBank/DDBJ databases">
        <authorList>
            <person name="Aslett M."/>
        </authorList>
    </citation>
    <scope>NUCLEOTIDE SEQUENCE</scope>
    <source>
        <strain evidence="12">Liverpool</strain>
    </source>
</reference>
<reference evidence="14" key="3">
    <citation type="journal article" date="2012" name="PLoS Pathog.">
        <title>Comparative genomics of the apicomplexan parasites Toxoplasma gondii and Neospora caninum: Coccidia differing in host range and transmission strategy.</title>
        <authorList>
            <person name="Reid A.J."/>
            <person name="Vermont S.J."/>
            <person name="Cotton J.A."/>
            <person name="Harris D."/>
            <person name="Hill-Cawthorne G.A."/>
            <person name="Konen-Waisman S."/>
            <person name="Latham S.M."/>
            <person name="Mourier T."/>
            <person name="Norton R."/>
            <person name="Quail M.A."/>
            <person name="Sanders M."/>
            <person name="Shanmugam D."/>
            <person name="Sohal A."/>
            <person name="Wasmuth J.D."/>
            <person name="Brunk B."/>
            <person name="Grigg M.E."/>
            <person name="Howard J.C."/>
            <person name="Parkinson J."/>
            <person name="Roos D.S."/>
            <person name="Trees A.J."/>
            <person name="Berriman M."/>
            <person name="Pain A."/>
            <person name="Wastling J.M."/>
        </authorList>
    </citation>
    <scope>NUCLEOTIDE SEQUENCE [LARGE SCALE GENOMIC DNA]</scope>
    <source>
        <strain evidence="14">Liverpool</strain>
    </source>
</reference>
<dbReference type="eggNOG" id="KOG2987">
    <property type="taxonomic scope" value="Eukaryota"/>
</dbReference>
<protein>
    <recommendedName>
        <fullName evidence="3">sphingolipid 4-desaturase</fullName>
        <ecNumber evidence="3">1.14.19.17</ecNumber>
    </recommendedName>
</protein>
<evidence type="ECO:0000313" key="13">
    <source>
        <dbReference type="EMBL" id="CEL69396.1"/>
    </source>
</evidence>
<dbReference type="Pfam" id="PF08557">
    <property type="entry name" value="Lipid_DES"/>
    <property type="match status" value="1"/>
</dbReference>
<dbReference type="OMA" id="GATCNQN"/>
<keyword evidence="7" id="KW-0443">Lipid metabolism</keyword>
<evidence type="ECO:0000259" key="11">
    <source>
        <dbReference type="SMART" id="SM01269"/>
    </source>
</evidence>
<keyword evidence="5 10" id="KW-1133">Transmembrane helix</keyword>
<dbReference type="OrthoDB" id="200948at2759"/>
<evidence type="ECO:0000256" key="5">
    <source>
        <dbReference type="ARBA" id="ARBA00022989"/>
    </source>
</evidence>
<reference evidence="12" key="2">
    <citation type="submission" date="2011-03" db="EMBL/GenBank/DDBJ databases">
        <title>Comparative genomics and transcriptomics of Neospora caninum and Toxoplasma gondii.</title>
        <authorList>
            <person name="Reid A.J."/>
            <person name="Sohal A."/>
            <person name="Harris D."/>
            <person name="Quail M."/>
            <person name="Sanders M."/>
            <person name="Berriman M."/>
            <person name="Wastling J.M."/>
            <person name="Pain A."/>
        </authorList>
    </citation>
    <scope>NUCLEOTIDE SEQUENCE</scope>
    <source>
        <strain evidence="12">Liverpool</strain>
    </source>
</reference>
<evidence type="ECO:0000256" key="10">
    <source>
        <dbReference type="SAM" id="Phobius"/>
    </source>
</evidence>
<evidence type="ECO:0000256" key="4">
    <source>
        <dbReference type="ARBA" id="ARBA00022692"/>
    </source>
</evidence>
<evidence type="ECO:0000256" key="8">
    <source>
        <dbReference type="ARBA" id="ARBA00023136"/>
    </source>
</evidence>
<feature type="domain" description="Sphingolipid delta4-desaturase N-terminal" evidence="11">
    <location>
        <begin position="77"/>
        <end position="115"/>
    </location>
</feature>
<evidence type="ECO:0000256" key="6">
    <source>
        <dbReference type="ARBA" id="ARBA00023002"/>
    </source>
</evidence>
<dbReference type="GeneID" id="13446385"/>
<sequence>MSSRDAVCAQSLGTEGEAPVRQPAPSKGKDLSQSPDLPGNEGAALTSDVSGKSEDGRSRLSKASETDQLVAPFAEDGTPQDFHWTTQPIPHSYRRRTILEKHPEVEELYGYDIREAVIGALSVFLNLYIGYKVVQWQLGWPAVVLCTVVISATINHSLFLVMHEASHMLLLPKRWMNELFAIFSNLPMGTPAGISFMRYHLDHHAYTGVDVVDADIPSEIEGRLFNSRLGKFIFVLLLPFTYSLRPMLRAPKKPTFMEAVNWVVIILWDIFVYKHLGGKGLFYFVGGSFLSMSIHPLNGHLISEHYQFPRGEKLQETYSAYGWENLLTYNCGYHLEHHDFPRIPGSRLPKLHSIAKEFYDLPHHTSWARVVWDFIMTKEVSPFSRVKRVATRGGKIPFPHKQFLADEVNELGPFWTGPKAECQGTAPDTKKAQ</sequence>
<dbReference type="InterPro" id="IPR011388">
    <property type="entry name" value="DES1/DES2"/>
</dbReference>
<evidence type="ECO:0000256" key="3">
    <source>
        <dbReference type="ARBA" id="ARBA00012021"/>
    </source>
</evidence>
<evidence type="ECO:0000256" key="1">
    <source>
        <dbReference type="ARBA" id="ARBA00004141"/>
    </source>
</evidence>
<keyword evidence="14" id="KW-1185">Reference proteome</keyword>
<dbReference type="CDD" id="cd03508">
    <property type="entry name" value="Delta4-sphingolipid-FADS-like"/>
    <property type="match status" value="1"/>
</dbReference>
<dbReference type="SMART" id="SM01269">
    <property type="entry name" value="Lipid_DES"/>
    <property type="match status" value="1"/>
</dbReference>
<keyword evidence="8 10" id="KW-0472">Membrane</keyword>
<dbReference type="EMBL" id="FR823391">
    <property type="protein sequence ID" value="CBZ54680.1"/>
    <property type="molecule type" value="Genomic_DNA"/>
</dbReference>
<feature type="compositionally biased region" description="Basic and acidic residues" evidence="9">
    <location>
        <begin position="51"/>
        <end position="65"/>
    </location>
</feature>
<dbReference type="RefSeq" id="XP_003884710.1">
    <property type="nucleotide sequence ID" value="XM_003884661.1"/>
</dbReference>
<evidence type="ECO:0000256" key="7">
    <source>
        <dbReference type="ARBA" id="ARBA00023098"/>
    </source>
</evidence>
<dbReference type="GO" id="GO:0042284">
    <property type="term" value="F:sphingolipid delta-4 desaturase activity"/>
    <property type="evidence" value="ECO:0007669"/>
    <property type="project" value="UniProtKB-EC"/>
</dbReference>
<dbReference type="PANTHER" id="PTHR12879">
    <property type="entry name" value="SPHINGOLIPID DELTA 4 DESATURASE/C-4 HYDROXYLASE PROTEIN DES2"/>
    <property type="match status" value="1"/>
</dbReference>
<evidence type="ECO:0000256" key="9">
    <source>
        <dbReference type="SAM" id="MobiDB-lite"/>
    </source>
</evidence>
<dbReference type="InParanoid" id="F0VKS9"/>
<comment type="similarity">
    <text evidence="2">Belongs to the fatty acid desaturase type 1 family. DEGS subfamily.</text>
</comment>
<comment type="subcellular location">
    <subcellularLocation>
        <location evidence="1">Membrane</location>
        <topology evidence="1">Multi-pass membrane protein</topology>
    </subcellularLocation>
</comment>
<dbReference type="VEuPathDB" id="ToxoDB:NCLIV_051070"/>